<evidence type="ECO:0000259" key="3">
    <source>
        <dbReference type="PROSITE" id="PS51360"/>
    </source>
</evidence>
<dbReference type="Gene3D" id="3.90.70.200">
    <property type="entry name" value="Plus-3 domain"/>
    <property type="match status" value="1"/>
</dbReference>
<dbReference type="Pfam" id="PF02201">
    <property type="entry name" value="SWIB"/>
    <property type="match status" value="1"/>
</dbReference>
<dbReference type="InterPro" id="IPR003121">
    <property type="entry name" value="SWIB_MDM2_domain"/>
</dbReference>
<dbReference type="GO" id="GO:0003677">
    <property type="term" value="F:DNA binding"/>
    <property type="evidence" value="ECO:0007669"/>
    <property type="project" value="InterPro"/>
</dbReference>
<dbReference type="PANTHER" id="PTHR46851">
    <property type="entry name" value="OS01G0884500 PROTEIN"/>
    <property type="match status" value="1"/>
</dbReference>
<dbReference type="InterPro" id="IPR003169">
    <property type="entry name" value="GYF"/>
</dbReference>
<name>R0FE45_9BRAS</name>
<dbReference type="PANTHER" id="PTHR46851:SF6">
    <property type="entry name" value="SWIB_MDM2, PLUS-3 AND GYF DOMAIN-CONTAINING PROTEIN"/>
    <property type="match status" value="1"/>
</dbReference>
<dbReference type="eggNOG" id="KOG1946">
    <property type="taxonomic scope" value="Eukaryota"/>
</dbReference>
<dbReference type="eggNOG" id="KOG1862">
    <property type="taxonomic scope" value="Eukaryota"/>
</dbReference>
<dbReference type="Gene3D" id="1.10.245.10">
    <property type="entry name" value="SWIB/MDM2 domain"/>
    <property type="match status" value="1"/>
</dbReference>
<dbReference type="Proteomes" id="UP000029121">
    <property type="component" value="Unassembled WGS sequence"/>
</dbReference>
<dbReference type="Pfam" id="PF03126">
    <property type="entry name" value="Plus-3"/>
    <property type="match status" value="1"/>
</dbReference>
<protein>
    <recommendedName>
        <fullName evidence="7">GYF domain-containing protein</fullName>
    </recommendedName>
</protein>
<dbReference type="SUPFAM" id="SSF159042">
    <property type="entry name" value="Plus3-like"/>
    <property type="match status" value="1"/>
</dbReference>
<evidence type="ECO:0008006" key="7">
    <source>
        <dbReference type="Google" id="ProtNLM"/>
    </source>
</evidence>
<dbReference type="PROSITE" id="PS51925">
    <property type="entry name" value="SWIB_MDM2"/>
    <property type="match status" value="1"/>
</dbReference>
<dbReference type="PROSITE" id="PS50829">
    <property type="entry name" value="GYF"/>
    <property type="match status" value="1"/>
</dbReference>
<gene>
    <name evidence="5" type="ORF">CARUB_v10000436mg</name>
</gene>
<dbReference type="InterPro" id="IPR035445">
    <property type="entry name" value="GYF-like_dom_sf"/>
</dbReference>
<evidence type="ECO:0000313" key="5">
    <source>
        <dbReference type="EMBL" id="EOA20146.1"/>
    </source>
</evidence>
<proteinExistence type="predicted"/>
<accession>R0FE45</accession>
<evidence type="ECO:0000313" key="6">
    <source>
        <dbReference type="Proteomes" id="UP000029121"/>
    </source>
</evidence>
<dbReference type="STRING" id="81985.R0FE45"/>
<dbReference type="SMART" id="SM00719">
    <property type="entry name" value="Plus3"/>
    <property type="match status" value="1"/>
</dbReference>
<keyword evidence="6" id="KW-1185">Reference proteome</keyword>
<dbReference type="SMART" id="SM00444">
    <property type="entry name" value="GYF"/>
    <property type="match status" value="1"/>
</dbReference>
<feature type="domain" description="DM2" evidence="4">
    <location>
        <begin position="21"/>
        <end position="106"/>
    </location>
</feature>
<dbReference type="PROSITE" id="PS51360">
    <property type="entry name" value="PLUS3"/>
    <property type="match status" value="1"/>
</dbReference>
<dbReference type="InterPro" id="IPR036885">
    <property type="entry name" value="SWIB_MDM2_dom_sf"/>
</dbReference>
<feature type="compositionally biased region" description="Acidic residues" evidence="1">
    <location>
        <begin position="370"/>
        <end position="381"/>
    </location>
</feature>
<feature type="domain" description="GYF" evidence="2">
    <location>
        <begin position="585"/>
        <end position="638"/>
    </location>
</feature>
<dbReference type="Pfam" id="PF02213">
    <property type="entry name" value="GYF"/>
    <property type="match status" value="1"/>
</dbReference>
<dbReference type="CDD" id="cd10567">
    <property type="entry name" value="SWIB-MDM2_like"/>
    <property type="match status" value="1"/>
</dbReference>
<dbReference type="InterPro" id="IPR004343">
    <property type="entry name" value="Plus-3_dom"/>
</dbReference>
<dbReference type="InterPro" id="IPR045894">
    <property type="entry name" value="At5g08430-like"/>
</dbReference>
<dbReference type="AlphaFoldDB" id="R0FE45"/>
<dbReference type="EMBL" id="KB870810">
    <property type="protein sequence ID" value="EOA20146.1"/>
    <property type="molecule type" value="Genomic_DNA"/>
</dbReference>
<feature type="domain" description="Plus3" evidence="3">
    <location>
        <begin position="150"/>
        <end position="269"/>
    </location>
</feature>
<evidence type="ECO:0000259" key="4">
    <source>
        <dbReference type="PROSITE" id="PS51925"/>
    </source>
</evidence>
<reference evidence="6" key="1">
    <citation type="journal article" date="2013" name="Nat. Genet.">
        <title>The Capsella rubella genome and the genomic consequences of rapid mating system evolution.</title>
        <authorList>
            <person name="Slotte T."/>
            <person name="Hazzouri K.M."/>
            <person name="Agren J.A."/>
            <person name="Koenig D."/>
            <person name="Maumus F."/>
            <person name="Guo Y.L."/>
            <person name="Steige K."/>
            <person name="Platts A.E."/>
            <person name="Escobar J.S."/>
            <person name="Newman L.K."/>
            <person name="Wang W."/>
            <person name="Mandakova T."/>
            <person name="Vello E."/>
            <person name="Smith L.M."/>
            <person name="Henz S.R."/>
            <person name="Steffen J."/>
            <person name="Takuno S."/>
            <person name="Brandvain Y."/>
            <person name="Coop G."/>
            <person name="Andolfatto P."/>
            <person name="Hu T.T."/>
            <person name="Blanchette M."/>
            <person name="Clark R.M."/>
            <person name="Quesneville H."/>
            <person name="Nordborg M."/>
            <person name="Gaut B.S."/>
            <person name="Lysak M.A."/>
            <person name="Jenkins J."/>
            <person name="Grimwood J."/>
            <person name="Chapman J."/>
            <person name="Prochnik S."/>
            <person name="Shu S."/>
            <person name="Rokhsar D."/>
            <person name="Schmutz J."/>
            <person name="Weigel D."/>
            <person name="Wright S.I."/>
        </authorList>
    </citation>
    <scope>NUCLEOTIDE SEQUENCE [LARGE SCALE GENOMIC DNA]</scope>
    <source>
        <strain evidence="6">cv. Monte Gargano</strain>
    </source>
</reference>
<dbReference type="SUPFAM" id="SSF47592">
    <property type="entry name" value="SWIB/MDM2 domain"/>
    <property type="match status" value="1"/>
</dbReference>
<sequence length="642" mass="73617">MEDSNGKVKISGRKRLRKPKTLEFVGWGSRNLIEFLQSLGRDTTNKISENDVTAIIMSYIRQKNRETPSKKKRKLVACDEKLRLLFGTPRINIIKVPDLVEKHYLDYQDDSDFDFLYASEDDKQQRPSPSDKVAKRAKQVVQKPKGTFAAIVSDNVKLLYLRKSLIQELAKTPETFESKVVGAFVRIKNPCQLVHVTGVKEGNPIDGNLLQVTNYSYYLEDVATSSLSDDDFSQDECEEFRQRIKNGFAKRPTVVDMEEKARSLHEDYLERRELLENPEEQLRLLHEVPEVVAEELEPERVDDDRNIENDLTVPNPEAFTEAHQSVEEKQPSDSLVSSVQKTLENSELLKNSEDQFRLFREVPEFVVEELDPENVDDDENRENDFIVPKPDAATEVNQSDEDKQVSYSPDSSVQKTLENSELLENSEDHLRLSPEVPEVAVEELDPEYIDDDEKIENDFTVPKHDASTGADQSEEEKQLSDSPDSGIQTTLEVLKLGDKEDQPICTASEGNKDLHEDVFEPPENCITQNKDCLPEGEINRKVTQQQSSIPVIDLSNLPEIIELSSDDDDDDDKDNQAYQNYDPKKVMWFYELPKGKTHGPFSLTQLKEWYDEEYFDEVPDFKVWRTGESAVLVAKLLPYIKT</sequence>
<feature type="region of interest" description="Disordered" evidence="1">
    <location>
        <begin position="446"/>
        <end position="486"/>
    </location>
</feature>
<feature type="region of interest" description="Disordered" evidence="1">
    <location>
        <begin position="370"/>
        <end position="415"/>
    </location>
</feature>
<feature type="compositionally biased region" description="Polar residues" evidence="1">
    <location>
        <begin position="405"/>
        <end position="415"/>
    </location>
</feature>
<evidence type="ECO:0000256" key="1">
    <source>
        <dbReference type="SAM" id="MobiDB-lite"/>
    </source>
</evidence>
<dbReference type="InterPro" id="IPR036128">
    <property type="entry name" value="Plus3-like_sf"/>
</dbReference>
<dbReference type="Gene3D" id="3.30.1490.40">
    <property type="match status" value="1"/>
</dbReference>
<evidence type="ECO:0000259" key="2">
    <source>
        <dbReference type="PROSITE" id="PS50829"/>
    </source>
</evidence>
<feature type="compositionally biased region" description="Acidic residues" evidence="1">
    <location>
        <begin position="446"/>
        <end position="455"/>
    </location>
</feature>
<dbReference type="SUPFAM" id="SSF55277">
    <property type="entry name" value="GYF domain"/>
    <property type="match status" value="1"/>
</dbReference>
<organism evidence="5 6">
    <name type="scientific">Capsella rubella</name>
    <dbReference type="NCBI Taxonomy" id="81985"/>
    <lineage>
        <taxon>Eukaryota</taxon>
        <taxon>Viridiplantae</taxon>
        <taxon>Streptophyta</taxon>
        <taxon>Embryophyta</taxon>
        <taxon>Tracheophyta</taxon>
        <taxon>Spermatophyta</taxon>
        <taxon>Magnoliopsida</taxon>
        <taxon>eudicotyledons</taxon>
        <taxon>Gunneridae</taxon>
        <taxon>Pentapetalae</taxon>
        <taxon>rosids</taxon>
        <taxon>malvids</taxon>
        <taxon>Brassicales</taxon>
        <taxon>Brassicaceae</taxon>
        <taxon>Camelineae</taxon>
        <taxon>Capsella</taxon>
    </lineage>
</organism>